<evidence type="ECO:0000256" key="14">
    <source>
        <dbReference type="ARBA" id="ARBA00023137"/>
    </source>
</evidence>
<comment type="catalytic activity">
    <reaction evidence="15">
        <text>L-tyrosyl-[protein] + ATP = O-phospho-L-tyrosyl-[protein] + ADP + H(+)</text>
        <dbReference type="Rhea" id="RHEA:10596"/>
        <dbReference type="Rhea" id="RHEA-COMP:10136"/>
        <dbReference type="Rhea" id="RHEA-COMP:20101"/>
        <dbReference type="ChEBI" id="CHEBI:15378"/>
        <dbReference type="ChEBI" id="CHEBI:30616"/>
        <dbReference type="ChEBI" id="CHEBI:46858"/>
        <dbReference type="ChEBI" id="CHEBI:61978"/>
        <dbReference type="ChEBI" id="CHEBI:456216"/>
        <dbReference type="EC" id="2.7.10.2"/>
    </reaction>
</comment>
<reference evidence="20" key="1">
    <citation type="submission" date="2023-07" db="EMBL/GenBank/DDBJ databases">
        <title>The genome sequence of Rhodocytophaga aerolata KACC 12507.</title>
        <authorList>
            <person name="Zhang X."/>
        </authorList>
    </citation>
    <scope>NUCLEOTIDE SEQUENCE</scope>
    <source>
        <strain evidence="20">KACC 12507</strain>
    </source>
</reference>
<dbReference type="PANTHER" id="PTHR32309:SF13">
    <property type="entry name" value="FERRIC ENTEROBACTIN TRANSPORT PROTEIN FEPE"/>
    <property type="match status" value="1"/>
</dbReference>
<keyword evidence="9" id="KW-0547">Nucleotide-binding</keyword>
<dbReference type="Proteomes" id="UP001168528">
    <property type="component" value="Unassembled WGS sequence"/>
</dbReference>
<dbReference type="InterPro" id="IPR032807">
    <property type="entry name" value="GNVR"/>
</dbReference>
<evidence type="ECO:0000256" key="12">
    <source>
        <dbReference type="ARBA" id="ARBA00022989"/>
    </source>
</evidence>
<dbReference type="InterPro" id="IPR003856">
    <property type="entry name" value="LPS_length_determ_N"/>
</dbReference>
<proteinExistence type="inferred from homology"/>
<keyword evidence="8 16" id="KW-0812">Transmembrane</keyword>
<evidence type="ECO:0000256" key="4">
    <source>
        <dbReference type="ARBA" id="ARBA00011903"/>
    </source>
</evidence>
<dbReference type="InterPro" id="IPR025669">
    <property type="entry name" value="AAA_dom"/>
</dbReference>
<evidence type="ECO:0000256" key="1">
    <source>
        <dbReference type="ARBA" id="ARBA00004429"/>
    </source>
</evidence>
<feature type="domain" description="Tyrosine-protein kinase G-rich" evidence="19">
    <location>
        <begin position="437"/>
        <end position="515"/>
    </location>
</feature>
<keyword evidence="7 20" id="KW-0808">Transferase</keyword>
<evidence type="ECO:0000256" key="10">
    <source>
        <dbReference type="ARBA" id="ARBA00022777"/>
    </source>
</evidence>
<keyword evidence="14" id="KW-0829">Tyrosine-protein kinase</keyword>
<evidence type="ECO:0000256" key="11">
    <source>
        <dbReference type="ARBA" id="ARBA00022840"/>
    </source>
</evidence>
<comment type="similarity">
    <text evidence="2">Belongs to the CpsD/CapB family.</text>
</comment>
<organism evidence="20 21">
    <name type="scientific">Rhodocytophaga aerolata</name>
    <dbReference type="NCBI Taxonomy" id="455078"/>
    <lineage>
        <taxon>Bacteria</taxon>
        <taxon>Pseudomonadati</taxon>
        <taxon>Bacteroidota</taxon>
        <taxon>Cytophagia</taxon>
        <taxon>Cytophagales</taxon>
        <taxon>Rhodocytophagaceae</taxon>
        <taxon>Rhodocytophaga</taxon>
    </lineage>
</organism>
<dbReference type="CDD" id="cd05387">
    <property type="entry name" value="BY-kinase"/>
    <property type="match status" value="1"/>
</dbReference>
<keyword evidence="12 16" id="KW-1133">Transmembrane helix</keyword>
<comment type="subcellular location">
    <subcellularLocation>
        <location evidence="1">Cell inner membrane</location>
        <topology evidence="1">Multi-pass membrane protein</topology>
    </subcellularLocation>
</comment>
<evidence type="ECO:0000256" key="5">
    <source>
        <dbReference type="ARBA" id="ARBA00022475"/>
    </source>
</evidence>
<feature type="domain" description="AAA" evidence="18">
    <location>
        <begin position="581"/>
        <end position="716"/>
    </location>
</feature>
<keyword evidence="6" id="KW-0997">Cell inner membrane</keyword>
<evidence type="ECO:0000259" key="18">
    <source>
        <dbReference type="Pfam" id="PF13614"/>
    </source>
</evidence>
<dbReference type="Pfam" id="PF13614">
    <property type="entry name" value="AAA_31"/>
    <property type="match status" value="1"/>
</dbReference>
<keyword evidence="10" id="KW-0418">Kinase</keyword>
<evidence type="ECO:0000256" key="16">
    <source>
        <dbReference type="SAM" id="Phobius"/>
    </source>
</evidence>
<evidence type="ECO:0000313" key="21">
    <source>
        <dbReference type="Proteomes" id="UP001168528"/>
    </source>
</evidence>
<sequence length="795" mass="89853">MMPHTSPNYENQDIDFKRILRLIINNWLLIVILSLLAIACAYVYNRYTQPVYTAAGSIIVKDESSNSLGPDAVQLQGLDLFKSQKNLSTEIEIIKSRLIVERAVQKMPFPLEVSYYAKGRFKITDLYKQTPFLIKYDTLYPGVYGRNFEIKFIGNNQFEFGFEENKENKTSVHKINEKFKNKFGVFHLVANPQGQMLAEHENGYSFTIHYPTSLPGMYRGKVNVYRASESTSILVISVTDDVADRATDFVNTLINVYAAWTKDEKTKIANNTIDFINEQLVLVKDSLNLSEQNIESFKKKTGITNLSADFALQRFSSFDNRRLEIEITMKSLDSLENHITQGKDASLISTSNIGAQDPLLSSTLAELNKLELQKKNLLINSRAAHILVKQLDKKIEITRQEVVKNIYSFRDALINNLQTINSTLNKFEKKLAQIPSTERQFLGIERNRSLNENIYLLLLQQKERYGIAKAAAVADIVVLDYAEGGWQIKPKKNMAYIIGIFLSISASLSFIFIKDFLNDTIADRSQVEKLTQVPVLGTINHAHQTNGSSLVVPLKPKSAVAEAFRSIRTNLQYLSSESSSKVVVVTSTISGEGKTFFSVNMAAILAMSDKKVLLMGLDLRKPKIHEDFDVPSEAGISKILIGKASAEEVTFKTKIANLDVLPSGPVPPNPSELIMSERMKNLINELRTKYDYIIIDTPPVGLVTDALLAMQYADINIFILRQRKSKREYIETVNKLYTDNTIKNLAIVLNDLRIGSNYGGYYGGYHYGGYGYGYYDEENKKTSLISRVRNLFNRQ</sequence>
<evidence type="ECO:0000256" key="15">
    <source>
        <dbReference type="ARBA" id="ARBA00051245"/>
    </source>
</evidence>
<dbReference type="PANTHER" id="PTHR32309">
    <property type="entry name" value="TYROSINE-PROTEIN KINASE"/>
    <property type="match status" value="1"/>
</dbReference>
<keyword evidence="11" id="KW-0067">ATP-binding</keyword>
<evidence type="ECO:0000256" key="6">
    <source>
        <dbReference type="ARBA" id="ARBA00022519"/>
    </source>
</evidence>
<evidence type="ECO:0000313" key="20">
    <source>
        <dbReference type="EMBL" id="MDO1448307.1"/>
    </source>
</evidence>
<dbReference type="RefSeq" id="WP_302039110.1">
    <property type="nucleotide sequence ID" value="NZ_JAUKPO010000011.1"/>
</dbReference>
<protein>
    <recommendedName>
        <fullName evidence="4">non-specific protein-tyrosine kinase</fullName>
        <ecNumber evidence="4">2.7.10.2</ecNumber>
    </recommendedName>
</protein>
<dbReference type="Gene3D" id="3.40.50.300">
    <property type="entry name" value="P-loop containing nucleotide triphosphate hydrolases"/>
    <property type="match status" value="1"/>
</dbReference>
<dbReference type="InterPro" id="IPR005702">
    <property type="entry name" value="Wzc-like_C"/>
</dbReference>
<keyword evidence="5" id="KW-1003">Cell membrane</keyword>
<gene>
    <name evidence="20" type="ORF">Q0590_18675</name>
</gene>
<feature type="domain" description="Polysaccharide chain length determinant N-terminal" evidence="17">
    <location>
        <begin position="13"/>
        <end position="106"/>
    </location>
</feature>
<accession>A0ABT8R881</accession>
<evidence type="ECO:0000256" key="9">
    <source>
        <dbReference type="ARBA" id="ARBA00022741"/>
    </source>
</evidence>
<evidence type="ECO:0000256" key="7">
    <source>
        <dbReference type="ARBA" id="ARBA00022679"/>
    </source>
</evidence>
<keyword evidence="21" id="KW-1185">Reference proteome</keyword>
<evidence type="ECO:0000259" key="19">
    <source>
        <dbReference type="Pfam" id="PF13807"/>
    </source>
</evidence>
<name>A0ABT8R881_9BACT</name>
<dbReference type="NCBIfam" id="TIGR01007">
    <property type="entry name" value="eps_fam"/>
    <property type="match status" value="1"/>
</dbReference>
<comment type="caution">
    <text evidence="20">The sequence shown here is derived from an EMBL/GenBank/DDBJ whole genome shotgun (WGS) entry which is preliminary data.</text>
</comment>
<evidence type="ECO:0000256" key="13">
    <source>
        <dbReference type="ARBA" id="ARBA00023136"/>
    </source>
</evidence>
<dbReference type="Pfam" id="PF02706">
    <property type="entry name" value="Wzz"/>
    <property type="match status" value="1"/>
</dbReference>
<feature type="transmembrane region" description="Helical" evidence="16">
    <location>
        <begin position="494"/>
        <end position="513"/>
    </location>
</feature>
<keyword evidence="13 16" id="KW-0472">Membrane</keyword>
<dbReference type="SUPFAM" id="SSF52540">
    <property type="entry name" value="P-loop containing nucleoside triphosphate hydrolases"/>
    <property type="match status" value="1"/>
</dbReference>
<dbReference type="GO" id="GO:0004715">
    <property type="term" value="F:non-membrane spanning protein tyrosine kinase activity"/>
    <property type="evidence" value="ECO:0007669"/>
    <property type="project" value="UniProtKB-EC"/>
</dbReference>
<feature type="transmembrane region" description="Helical" evidence="16">
    <location>
        <begin position="20"/>
        <end position="44"/>
    </location>
</feature>
<evidence type="ECO:0000256" key="3">
    <source>
        <dbReference type="ARBA" id="ARBA00008883"/>
    </source>
</evidence>
<dbReference type="Pfam" id="PF13807">
    <property type="entry name" value="GNVR"/>
    <property type="match status" value="1"/>
</dbReference>
<evidence type="ECO:0000259" key="17">
    <source>
        <dbReference type="Pfam" id="PF02706"/>
    </source>
</evidence>
<dbReference type="InterPro" id="IPR027417">
    <property type="entry name" value="P-loop_NTPase"/>
</dbReference>
<evidence type="ECO:0000256" key="8">
    <source>
        <dbReference type="ARBA" id="ARBA00022692"/>
    </source>
</evidence>
<dbReference type="EC" id="2.7.10.2" evidence="4"/>
<dbReference type="EMBL" id="JAUKPO010000011">
    <property type="protein sequence ID" value="MDO1448307.1"/>
    <property type="molecule type" value="Genomic_DNA"/>
</dbReference>
<evidence type="ECO:0000256" key="2">
    <source>
        <dbReference type="ARBA" id="ARBA00007316"/>
    </source>
</evidence>
<dbReference type="InterPro" id="IPR050445">
    <property type="entry name" value="Bact_polysacc_biosynth/exp"/>
</dbReference>
<comment type="similarity">
    <text evidence="3">Belongs to the etk/wzc family.</text>
</comment>